<sequence>MHNRVDFTLAERVALVTGGATGIGLAAATALREFGATVYIGGRREDIGEESARRIGATYVHLDVTSSDSVDAAVRSVVQEHGRLDVSVHSAGARLNKPAEDTTDEEWRMVFDTNIDGVFRCCRAAGRVMLEAGGGSIINVASMSAHAVNRPQRQAAYNASKSAVIQYTKSLAGEWGDRNVRVNSISPGYTETAMTALSRAKPEMVDAWLSKTPLARFAKPEEIAGAVVYLASKASSFVTGSDIVVDGGYTVW</sequence>
<dbReference type="GO" id="GO:0005975">
    <property type="term" value="P:carbohydrate metabolic process"/>
    <property type="evidence" value="ECO:0007669"/>
    <property type="project" value="UniProtKB-ARBA"/>
</dbReference>
<comment type="caution">
    <text evidence="3">The sequence shown here is derived from an EMBL/GenBank/DDBJ whole genome shotgun (WGS) entry which is preliminary data.</text>
</comment>
<dbReference type="PRINTS" id="PR00080">
    <property type="entry name" value="SDRFAMILY"/>
</dbReference>
<keyword evidence="2" id="KW-0560">Oxidoreductase</keyword>
<comment type="similarity">
    <text evidence="1">Belongs to the short-chain dehydrogenases/reductases (SDR) family.</text>
</comment>
<accession>A0A7Y9Z7Z4</accession>
<dbReference type="SUPFAM" id="SSF51735">
    <property type="entry name" value="NAD(P)-binding Rossmann-fold domains"/>
    <property type="match status" value="1"/>
</dbReference>
<dbReference type="GO" id="GO:0016616">
    <property type="term" value="F:oxidoreductase activity, acting on the CH-OH group of donors, NAD or NADP as acceptor"/>
    <property type="evidence" value="ECO:0007669"/>
    <property type="project" value="UniProtKB-ARBA"/>
</dbReference>
<dbReference type="InterPro" id="IPR020904">
    <property type="entry name" value="Sc_DH/Rdtase_CS"/>
</dbReference>
<dbReference type="InterPro" id="IPR002347">
    <property type="entry name" value="SDR_fam"/>
</dbReference>
<evidence type="ECO:0000313" key="4">
    <source>
        <dbReference type="Proteomes" id="UP000547973"/>
    </source>
</evidence>
<dbReference type="NCBIfam" id="NF005559">
    <property type="entry name" value="PRK07231.1"/>
    <property type="match status" value="1"/>
</dbReference>
<evidence type="ECO:0000313" key="3">
    <source>
        <dbReference type="EMBL" id="NYI40512.1"/>
    </source>
</evidence>
<dbReference type="FunFam" id="3.40.50.720:FF:000240">
    <property type="entry name" value="SDR family oxidoreductase"/>
    <property type="match status" value="1"/>
</dbReference>
<proteinExistence type="inferred from homology"/>
<dbReference type="PANTHER" id="PTHR42760:SF115">
    <property type="entry name" value="3-OXOACYL-[ACYL-CARRIER-PROTEIN] REDUCTASE FABG"/>
    <property type="match status" value="1"/>
</dbReference>
<evidence type="ECO:0000256" key="2">
    <source>
        <dbReference type="ARBA" id="ARBA00023002"/>
    </source>
</evidence>
<dbReference type="Pfam" id="PF13561">
    <property type="entry name" value="adh_short_C2"/>
    <property type="match status" value="1"/>
</dbReference>
<dbReference type="PANTHER" id="PTHR42760">
    <property type="entry name" value="SHORT-CHAIN DEHYDROGENASES/REDUCTASES FAMILY MEMBER"/>
    <property type="match status" value="1"/>
</dbReference>
<dbReference type="InterPro" id="IPR036291">
    <property type="entry name" value="NAD(P)-bd_dom_sf"/>
</dbReference>
<dbReference type="PRINTS" id="PR00081">
    <property type="entry name" value="GDHRDH"/>
</dbReference>
<dbReference type="AlphaFoldDB" id="A0A7Y9Z7Z4"/>
<dbReference type="RefSeq" id="WP_062076255.1">
    <property type="nucleotide sequence ID" value="NZ_BBRC01000023.1"/>
</dbReference>
<gene>
    <name evidence="3" type="ORF">BKA03_000631</name>
</gene>
<dbReference type="EMBL" id="JACBZO010000001">
    <property type="protein sequence ID" value="NYI40512.1"/>
    <property type="molecule type" value="Genomic_DNA"/>
</dbReference>
<reference evidence="3 4" key="1">
    <citation type="submission" date="2020-07" db="EMBL/GenBank/DDBJ databases">
        <title>Sequencing the genomes of 1000 actinobacteria strains.</title>
        <authorList>
            <person name="Klenk H.-P."/>
        </authorList>
    </citation>
    <scope>NUCLEOTIDE SEQUENCE [LARGE SCALE GENOMIC DNA]</scope>
    <source>
        <strain evidence="3 4">DSM 19970</strain>
    </source>
</reference>
<name>A0A7Y9Z7Z4_9MICO</name>
<dbReference type="Proteomes" id="UP000547973">
    <property type="component" value="Unassembled WGS sequence"/>
</dbReference>
<protein>
    <submittedName>
        <fullName evidence="3">NAD(P)-dependent dehydrogenase (Short-subunit alcohol dehydrogenase family)</fullName>
    </submittedName>
</protein>
<keyword evidence="4" id="KW-1185">Reference proteome</keyword>
<dbReference type="PROSITE" id="PS00061">
    <property type="entry name" value="ADH_SHORT"/>
    <property type="match status" value="1"/>
</dbReference>
<dbReference type="Gene3D" id="3.40.50.720">
    <property type="entry name" value="NAD(P)-binding Rossmann-like Domain"/>
    <property type="match status" value="1"/>
</dbReference>
<dbReference type="OrthoDB" id="286404at2"/>
<organism evidence="3 4">
    <name type="scientific">Demequina lutea</name>
    <dbReference type="NCBI Taxonomy" id="431489"/>
    <lineage>
        <taxon>Bacteria</taxon>
        <taxon>Bacillati</taxon>
        <taxon>Actinomycetota</taxon>
        <taxon>Actinomycetes</taxon>
        <taxon>Micrococcales</taxon>
        <taxon>Demequinaceae</taxon>
        <taxon>Demequina</taxon>
    </lineage>
</organism>
<evidence type="ECO:0000256" key="1">
    <source>
        <dbReference type="ARBA" id="ARBA00006484"/>
    </source>
</evidence>